<dbReference type="EMBL" id="BSFP01000050">
    <property type="protein sequence ID" value="GLL04768.1"/>
    <property type="molecule type" value="Genomic_DNA"/>
</dbReference>
<dbReference type="GO" id="GO:0004029">
    <property type="term" value="F:aldehyde dehydrogenase (NAD+) activity"/>
    <property type="evidence" value="ECO:0007669"/>
    <property type="project" value="TreeGrafter"/>
</dbReference>
<dbReference type="GO" id="GO:0005737">
    <property type="term" value="C:cytoplasm"/>
    <property type="evidence" value="ECO:0007669"/>
    <property type="project" value="TreeGrafter"/>
</dbReference>
<keyword evidence="3" id="KW-1185">Reference proteome</keyword>
<dbReference type="PANTHER" id="PTHR48079">
    <property type="entry name" value="PROTEIN YEEZ"/>
    <property type="match status" value="1"/>
</dbReference>
<dbReference type="RefSeq" id="WP_261958609.1">
    <property type="nucleotide sequence ID" value="NZ_BAAAXA010000001.1"/>
</dbReference>
<dbReference type="InterPro" id="IPR051783">
    <property type="entry name" value="NAD(P)-dependent_oxidoreduct"/>
</dbReference>
<evidence type="ECO:0000313" key="2">
    <source>
        <dbReference type="EMBL" id="GLL04768.1"/>
    </source>
</evidence>
<reference evidence="2" key="1">
    <citation type="journal article" date="2014" name="Int. J. Syst. Evol. Microbiol.">
        <title>Complete genome sequence of Corynebacterium casei LMG S-19264T (=DSM 44701T), isolated from a smear-ripened cheese.</title>
        <authorList>
            <consortium name="US DOE Joint Genome Institute (JGI-PGF)"/>
            <person name="Walter F."/>
            <person name="Albersmeier A."/>
            <person name="Kalinowski J."/>
            <person name="Ruckert C."/>
        </authorList>
    </citation>
    <scope>NUCLEOTIDE SEQUENCE</scope>
    <source>
        <strain evidence="2">VKM Ac-1321</strain>
    </source>
</reference>
<sequence>MRIFVTGASGWIGSAVTAELLAAGHHVVGLARSDSAAATIAGLGAEVRRGSLDDLDSLRAGADDAEGVVHLGYNHDFSDMQGAAETDRRAITTLGDALAGTGRPLFIASGVAGLSRDGTPATEDEPGDPASHPRVANAAAALAYADRGVRAGVIRFAPTVHGDGDHGFIAVLVDAARRHGVSAYVGDGSGAWPAVHRADAATLVRLAVEQAPAAAVLHAVAEPGVSTKAIAEAIGRGLDLPVKSVPAQEAAAHFGWIGMFFGLNMPASSEYTQRQYGWSPTHPTLLEDLDAGYYTRS</sequence>
<name>A0A9W6NPX6_9ACTN</name>
<dbReference type="InterPro" id="IPR036291">
    <property type="entry name" value="NAD(P)-bd_dom_sf"/>
</dbReference>
<organism evidence="2 3">
    <name type="scientific">Dactylosporangium matsuzakiense</name>
    <dbReference type="NCBI Taxonomy" id="53360"/>
    <lineage>
        <taxon>Bacteria</taxon>
        <taxon>Bacillati</taxon>
        <taxon>Actinomycetota</taxon>
        <taxon>Actinomycetes</taxon>
        <taxon>Micromonosporales</taxon>
        <taxon>Micromonosporaceae</taxon>
        <taxon>Dactylosporangium</taxon>
    </lineage>
</organism>
<reference evidence="2" key="2">
    <citation type="submission" date="2023-01" db="EMBL/GenBank/DDBJ databases">
        <authorList>
            <person name="Sun Q."/>
            <person name="Evtushenko L."/>
        </authorList>
    </citation>
    <scope>NUCLEOTIDE SEQUENCE</scope>
    <source>
        <strain evidence="2">VKM Ac-1321</strain>
    </source>
</reference>
<dbReference type="CDD" id="cd05262">
    <property type="entry name" value="SDR_a7"/>
    <property type="match status" value="1"/>
</dbReference>
<feature type="domain" description="NAD-dependent epimerase/dehydratase" evidence="1">
    <location>
        <begin position="3"/>
        <end position="210"/>
    </location>
</feature>
<dbReference type="SUPFAM" id="SSF51735">
    <property type="entry name" value="NAD(P)-binding Rossmann-fold domains"/>
    <property type="match status" value="1"/>
</dbReference>
<accession>A0A9W6NPX6</accession>
<dbReference type="InterPro" id="IPR001509">
    <property type="entry name" value="Epimerase_deHydtase"/>
</dbReference>
<evidence type="ECO:0000313" key="3">
    <source>
        <dbReference type="Proteomes" id="UP001143480"/>
    </source>
</evidence>
<proteinExistence type="predicted"/>
<evidence type="ECO:0000259" key="1">
    <source>
        <dbReference type="Pfam" id="PF01370"/>
    </source>
</evidence>
<dbReference type="Pfam" id="PF01370">
    <property type="entry name" value="Epimerase"/>
    <property type="match status" value="1"/>
</dbReference>
<protein>
    <submittedName>
        <fullName evidence="2">Oxidoreductase</fullName>
    </submittedName>
</protein>
<comment type="caution">
    <text evidence="2">The sequence shown here is derived from an EMBL/GenBank/DDBJ whole genome shotgun (WGS) entry which is preliminary data.</text>
</comment>
<gene>
    <name evidence="2" type="ORF">GCM10017581_065150</name>
</gene>
<dbReference type="Proteomes" id="UP001143480">
    <property type="component" value="Unassembled WGS sequence"/>
</dbReference>
<dbReference type="AlphaFoldDB" id="A0A9W6NPX6"/>
<dbReference type="Gene3D" id="3.40.50.720">
    <property type="entry name" value="NAD(P)-binding Rossmann-like Domain"/>
    <property type="match status" value="1"/>
</dbReference>
<dbReference type="PANTHER" id="PTHR48079:SF6">
    <property type="entry name" value="NAD(P)-BINDING DOMAIN-CONTAINING PROTEIN-RELATED"/>
    <property type="match status" value="1"/>
</dbReference>